<reference evidence="9 10" key="1">
    <citation type="submission" date="2018-12" db="EMBL/GenBank/DDBJ databases">
        <authorList>
            <person name="Yang Y."/>
        </authorList>
    </citation>
    <scope>NUCLEOTIDE SEQUENCE [LARGE SCALE GENOMIC DNA]</scope>
    <source>
        <strain evidence="9 10">GSF71</strain>
    </source>
</reference>
<protein>
    <submittedName>
        <fullName evidence="9">NAD(P)/FAD-dependent oxidoreductase</fullName>
    </submittedName>
</protein>
<dbReference type="PANTHER" id="PTHR46091:SF3">
    <property type="entry name" value="AMINE OXIDASE DOMAIN-CONTAINING PROTEIN"/>
    <property type="match status" value="1"/>
</dbReference>
<evidence type="ECO:0000313" key="9">
    <source>
        <dbReference type="EMBL" id="RUQ75139.1"/>
    </source>
</evidence>
<keyword evidence="5" id="KW-0520">NAD</keyword>
<dbReference type="InterPro" id="IPR052206">
    <property type="entry name" value="Retinol_saturase"/>
</dbReference>
<comment type="caution">
    <text evidence="9">The sequence shown here is derived from an EMBL/GenBank/DDBJ whole genome shotgun (WGS) entry which is preliminary data.</text>
</comment>
<keyword evidence="3" id="KW-0274">FAD</keyword>
<dbReference type="InterPro" id="IPR002937">
    <property type="entry name" value="Amino_oxidase"/>
</dbReference>
<keyword evidence="10" id="KW-1185">Reference proteome</keyword>
<proteinExistence type="predicted"/>
<organism evidence="9 10">
    <name type="scientific">Azospirillum doebereinerae</name>
    <dbReference type="NCBI Taxonomy" id="92933"/>
    <lineage>
        <taxon>Bacteria</taxon>
        <taxon>Pseudomonadati</taxon>
        <taxon>Pseudomonadota</taxon>
        <taxon>Alphaproteobacteria</taxon>
        <taxon>Rhodospirillales</taxon>
        <taxon>Azospirillaceae</taxon>
        <taxon>Azospirillum</taxon>
    </lineage>
</organism>
<keyword evidence="7" id="KW-0812">Transmembrane</keyword>
<keyword evidence="2" id="KW-0732">Signal</keyword>
<dbReference type="OrthoDB" id="9774675at2"/>
<dbReference type="EMBL" id="RZIJ01000002">
    <property type="protein sequence ID" value="RUQ75139.1"/>
    <property type="molecule type" value="Genomic_DNA"/>
</dbReference>
<sequence>MTVPLATLPLALRTVLGFSPWILFGIVVPLAGSFPAGLAALLASLALCALDRWRGSFKAPELVAAAFFSGLLACEALGWAWPGRNLGLAIHLALAVMAFGSLAAGRPFTLQYARDGWPRDLWNHPQFVAVNRAMTALWGMLFLLGAAGFGLAPDWAAALSIGSGAAGILANRFVPDRLVTRAIRRQLAERDPHDWPLPAFPSANGAEPESSGCDVAVIGAGIGGLTAAALLAKAGLRVTVLEAHDKPGGFCTSWPVRAPGRTAEGEPHRYVFDAGVHDISGAHPAGPLGHLLRVLGIQDRIAWKPVTRGALLDGRFRVLPDDADGLVALIAADHPASAAGVAAFMDEMRGVYRDLYRGCGERGLPHIPDSVAAMRAYPLDCPHAFHWRGRRFQEMLDRFVPDPAAQRLLRVLTGYLSDRPELLEVSQMAPIFGYWFEGGRSPAGGPQALADALAGSIRENGGTIRLRTAATCILIEDGRAAGVETAGGESIRAAAVISNADVRRTLLELVGTQHLPADCTARCTALRPATSAFLVSLGLDRVPDLPALSFLLDAPGLSIAVPSLHDTARAPEGHAVMTLMRLAPADAGSPEGWNRADPGYEARKTAEGDAMIAAASRLIPDLARRIVLRQDASAATFARYARTSGGAIYGLDPIQGTLSRRTPIRGLCLAGGGVFPGPGIEACVISGRLAAEALLGTGRLASALEEPRRASMKKAPSSPGGRGLVTPETGEALIAAAAGGCRTANADRR</sequence>
<dbReference type="InterPro" id="IPR036188">
    <property type="entry name" value="FAD/NAD-bd_sf"/>
</dbReference>
<feature type="transmembrane region" description="Helical" evidence="7">
    <location>
        <begin position="27"/>
        <end position="50"/>
    </location>
</feature>
<dbReference type="SUPFAM" id="SSF51905">
    <property type="entry name" value="FAD/NAD(P)-binding domain"/>
    <property type="match status" value="1"/>
</dbReference>
<gene>
    <name evidence="9" type="ORF">EJ913_04620</name>
</gene>
<evidence type="ECO:0000256" key="6">
    <source>
        <dbReference type="SAM" id="MobiDB-lite"/>
    </source>
</evidence>
<dbReference type="AlphaFoldDB" id="A0A433JE30"/>
<keyword evidence="7" id="KW-1133">Transmembrane helix</keyword>
<feature type="transmembrane region" description="Helical" evidence="7">
    <location>
        <begin position="62"/>
        <end position="82"/>
    </location>
</feature>
<dbReference type="GO" id="GO:0016491">
    <property type="term" value="F:oxidoreductase activity"/>
    <property type="evidence" value="ECO:0007669"/>
    <property type="project" value="InterPro"/>
</dbReference>
<evidence type="ECO:0000259" key="8">
    <source>
        <dbReference type="Pfam" id="PF01593"/>
    </source>
</evidence>
<evidence type="ECO:0000256" key="7">
    <source>
        <dbReference type="SAM" id="Phobius"/>
    </source>
</evidence>
<keyword evidence="7" id="KW-0472">Membrane</keyword>
<keyword evidence="1" id="KW-0285">Flavoprotein</keyword>
<dbReference type="Gene3D" id="3.50.50.60">
    <property type="entry name" value="FAD/NAD(P)-binding domain"/>
    <property type="match status" value="2"/>
</dbReference>
<dbReference type="Proteomes" id="UP000280346">
    <property type="component" value="Unassembled WGS sequence"/>
</dbReference>
<feature type="transmembrane region" description="Helical" evidence="7">
    <location>
        <begin position="129"/>
        <end position="149"/>
    </location>
</feature>
<dbReference type="Pfam" id="PF01593">
    <property type="entry name" value="Amino_oxidase"/>
    <property type="match status" value="1"/>
</dbReference>
<evidence type="ECO:0000256" key="2">
    <source>
        <dbReference type="ARBA" id="ARBA00022729"/>
    </source>
</evidence>
<evidence type="ECO:0000313" key="10">
    <source>
        <dbReference type="Proteomes" id="UP000280346"/>
    </source>
</evidence>
<dbReference type="PRINTS" id="PR00419">
    <property type="entry name" value="ADXRDTASE"/>
</dbReference>
<dbReference type="PANTHER" id="PTHR46091">
    <property type="entry name" value="BLR7054 PROTEIN"/>
    <property type="match status" value="1"/>
</dbReference>
<feature type="region of interest" description="Disordered" evidence="6">
    <location>
        <begin position="706"/>
        <end position="726"/>
    </location>
</feature>
<feature type="domain" description="Amine oxidase" evidence="8">
    <location>
        <begin position="222"/>
        <end position="695"/>
    </location>
</feature>
<keyword evidence="4" id="KW-0521">NADP</keyword>
<dbReference type="RefSeq" id="WP_126995229.1">
    <property type="nucleotide sequence ID" value="NZ_JAKOAR010000006.1"/>
</dbReference>
<evidence type="ECO:0000256" key="1">
    <source>
        <dbReference type="ARBA" id="ARBA00022630"/>
    </source>
</evidence>
<evidence type="ECO:0000256" key="5">
    <source>
        <dbReference type="ARBA" id="ARBA00023027"/>
    </source>
</evidence>
<evidence type="ECO:0000256" key="4">
    <source>
        <dbReference type="ARBA" id="ARBA00022857"/>
    </source>
</evidence>
<evidence type="ECO:0000256" key="3">
    <source>
        <dbReference type="ARBA" id="ARBA00022827"/>
    </source>
</evidence>
<accession>A0A433JE30</accession>
<feature type="transmembrane region" description="Helical" evidence="7">
    <location>
        <begin position="88"/>
        <end position="108"/>
    </location>
</feature>
<name>A0A433JE30_9PROT</name>